<keyword evidence="1" id="KW-1133">Transmembrane helix</keyword>
<keyword evidence="1" id="KW-0472">Membrane</keyword>
<dbReference type="AlphaFoldDB" id="A0A8J5RBA3"/>
<accession>A0A8J5RBA3</accession>
<reference evidence="2" key="2">
    <citation type="submission" date="2021-04" db="EMBL/GenBank/DDBJ databases">
        <title>Genome-wide patterns of bracovirus chromosomal integration into multiple host tissues during parasitism.</title>
        <authorList>
            <person name="Chebbi M.A.C."/>
        </authorList>
    </citation>
    <scope>NUCLEOTIDE SEQUENCE</scope>
    <source>
        <tissue evidence="2">Whole body</tissue>
    </source>
</reference>
<name>A0A8J5RBA3_9HYME</name>
<evidence type="ECO:0000256" key="1">
    <source>
        <dbReference type="SAM" id="Phobius"/>
    </source>
</evidence>
<organism evidence="2 3">
    <name type="scientific">Cotesia typhae</name>
    <dbReference type="NCBI Taxonomy" id="2053667"/>
    <lineage>
        <taxon>Eukaryota</taxon>
        <taxon>Metazoa</taxon>
        <taxon>Ecdysozoa</taxon>
        <taxon>Arthropoda</taxon>
        <taxon>Hexapoda</taxon>
        <taxon>Insecta</taxon>
        <taxon>Pterygota</taxon>
        <taxon>Neoptera</taxon>
        <taxon>Endopterygota</taxon>
        <taxon>Hymenoptera</taxon>
        <taxon>Apocrita</taxon>
        <taxon>Ichneumonoidea</taxon>
        <taxon>Braconidae</taxon>
        <taxon>Microgastrinae</taxon>
        <taxon>Cotesia</taxon>
    </lineage>
</organism>
<keyword evidence="1" id="KW-0812">Transmembrane</keyword>
<evidence type="ECO:0000313" key="3">
    <source>
        <dbReference type="Proteomes" id="UP000729913"/>
    </source>
</evidence>
<keyword evidence="3" id="KW-1185">Reference proteome</keyword>
<dbReference type="Proteomes" id="UP000729913">
    <property type="component" value="Unassembled WGS sequence"/>
</dbReference>
<gene>
    <name evidence="2" type="ORF">G9C98_004769</name>
</gene>
<sequence length="144" mass="17085">MELTHDKYYIRKLTRDYGENFFSCSRFIACVFSFIMFMVTVSVYMSFCLIKEDIKHEKKKNLTSEPEKKIDLKNNKTSHKLDTEKKIDLKNNLTNPISHKLDTKNKEKEVSSLQIDPKRPYAQLRKINTKKTDHKVNTTFKTTK</sequence>
<dbReference type="OrthoDB" id="10374379at2759"/>
<feature type="transmembrane region" description="Helical" evidence="1">
    <location>
        <begin position="26"/>
        <end position="50"/>
    </location>
</feature>
<dbReference type="EMBL" id="JAAOIC020000049">
    <property type="protein sequence ID" value="KAG8036189.1"/>
    <property type="molecule type" value="Genomic_DNA"/>
</dbReference>
<reference evidence="2" key="1">
    <citation type="submission" date="2020-03" db="EMBL/GenBank/DDBJ databases">
        <authorList>
            <person name="Chebbi M.A."/>
            <person name="Drezen J.M."/>
        </authorList>
    </citation>
    <scope>NUCLEOTIDE SEQUENCE</scope>
    <source>
        <tissue evidence="2">Whole body</tissue>
    </source>
</reference>
<proteinExistence type="predicted"/>
<comment type="caution">
    <text evidence="2">The sequence shown here is derived from an EMBL/GenBank/DDBJ whole genome shotgun (WGS) entry which is preliminary data.</text>
</comment>
<evidence type="ECO:0000313" key="2">
    <source>
        <dbReference type="EMBL" id="KAG8036189.1"/>
    </source>
</evidence>
<protein>
    <submittedName>
        <fullName evidence="2">Uncharacterized protein</fullName>
    </submittedName>
</protein>